<dbReference type="PRINTS" id="PR00014">
    <property type="entry name" value="FNTYPEIII"/>
</dbReference>
<feature type="domain" description="Fibronectin type-III" evidence="4">
    <location>
        <begin position="775"/>
        <end position="876"/>
    </location>
</feature>
<evidence type="ECO:0000259" key="4">
    <source>
        <dbReference type="PROSITE" id="PS50853"/>
    </source>
</evidence>
<gene>
    <name evidence="5" type="ORF">TCAL_01850</name>
</gene>
<dbReference type="SMART" id="SM00408">
    <property type="entry name" value="IGc2"/>
    <property type="match status" value="3"/>
</dbReference>
<dbReference type="PROSITE" id="PS50835">
    <property type="entry name" value="IG_LIKE"/>
    <property type="match status" value="1"/>
</dbReference>
<dbReference type="Gene3D" id="2.60.40.10">
    <property type="entry name" value="Immunoglobulins"/>
    <property type="match status" value="12"/>
</dbReference>
<organism evidence="5 6">
    <name type="scientific">Tigriopus californicus</name>
    <name type="common">Marine copepod</name>
    <dbReference type="NCBI Taxonomy" id="6832"/>
    <lineage>
        <taxon>Eukaryota</taxon>
        <taxon>Metazoa</taxon>
        <taxon>Ecdysozoa</taxon>
        <taxon>Arthropoda</taxon>
        <taxon>Crustacea</taxon>
        <taxon>Multicrustacea</taxon>
        <taxon>Hexanauplia</taxon>
        <taxon>Copepoda</taxon>
        <taxon>Harpacticoida</taxon>
        <taxon>Harpacticidae</taxon>
        <taxon>Tigriopus</taxon>
    </lineage>
</organism>
<dbReference type="Pfam" id="PF07679">
    <property type="entry name" value="I-set"/>
    <property type="match status" value="4"/>
</dbReference>
<feature type="region of interest" description="Disordered" evidence="2">
    <location>
        <begin position="1"/>
        <end position="59"/>
    </location>
</feature>
<name>A0A553NF68_TIGCA</name>
<sequence length="1298" mass="146192">MGDRRGSSGGGGGKTEMRRKSSTSNEPPSNGEAEEQDWENESVPLRDKGKKLKFIKPNDKHSANEGETAFIFFDVEGTPAPKVQFFKGFKDLNVEPRYKSWTNGGDGHNQVILGIRECRQEEEGGYRCVLTSTQGEIDFEFKFFVTVEGGMDFRAMLLKRKVKQKKVQVIVKTIEWIEKPVDLQVQEGKCESATFTARLSEKEKKGKWYYRSNDSYKDLRSTEYGLELYKEDAHKYQWTQKGDTYNLTILNPTVKDQGRYNLVVKIDKDHYFCGGTLDVKDADPEFYFVKKFKEELTGFTNRSIKLSCQLNYGGAKLKWMKDGKPISFADSRYQLLMEEDRTQLTIRKCKLEDAGRYSCEIQQFVKDGEESEIICNLNIEEYPHKFTSKLKSKNVVEHQEAAFEINCEADDCEVAWYQNGKKITPDDKRVQIISDGLKRKLVFKDTLLLDAGEITVESIMDKASCHLKVAHANRFITGLPLSTDVIEREAASFTIEVKDPDAPVEFFIAGQKIAGNDSRVEIKKLEKGRHQLIVNKISMLDDGVIEARTPSNYGDEMLSTTCTFHVAKGEERPEIGRVGPVVGVANKHCNWDVPFQVDGTQQSELEVIVMKDGKELRVGQDINLNLQDGNISLSVNNPKREKSGIYTVILRNGQGEDSRDIEVNIMDKPTPPEQCTVTDVFHDNCVVHWAPPVDDGGTEIKNYVIEAMDVSAGGQWKTCAKTHTGGERQIKCEGLENKHKYRFRVRALNKIGPSDACEMLGADILIKDPWDEPDKPGTPQIKDWGPDHCDLAWDPPESDGGAEITHYEIEYMEKNMGLWQTGKVLTVDQVKNMGGMIHGTCDGLIEGCEYQFRIKAINKGGPSLPSDPSESIIAKTRFLKPFLHQPGMYDITIKKGRTFRYDIWYGGEPPPTVVWERNGVVLKSDDRIAIENFGKKTVYCERNTVVTVTKSERATDAGHYKIRLICEGGTFEATGFVNVLDVPEKPRNLRPDEVRAEHIKLSWAPPEDDGGSPITGYQVRMVDVEGSGEWISVAEKSKQLAVYSYSLDPPSAPRDPEIVDFDNKSVTLKWHKPLDDGGRPITHYIIQKKDKFGGWFDALVTDSKNCEARIDELEARVPGLSEGKWYQFRVLAANKAGESSPSAETKPHLCRHKNLRPMIDKGAAGSKSVRVHRSAIWHIKVKGEPPPQFSWFKGGQRLHNSDEYIIATDEYQGGATAMLQVFRSQMHDAGTYTLVAENRNGSDQIDLDLIVLDQMDDGKCDMFKHGTLGCTCSAGFRHNELSAQQILMVDFGDPPPNL</sequence>
<dbReference type="InterPro" id="IPR036179">
    <property type="entry name" value="Ig-like_dom_sf"/>
</dbReference>
<dbReference type="GO" id="GO:0030017">
    <property type="term" value="C:sarcomere"/>
    <property type="evidence" value="ECO:0007669"/>
    <property type="project" value="UniProtKB-ARBA"/>
</dbReference>
<feature type="domain" description="Ig-like" evidence="3">
    <location>
        <begin position="284"/>
        <end position="375"/>
    </location>
</feature>
<dbReference type="SMART" id="SM00060">
    <property type="entry name" value="FN3"/>
    <property type="match status" value="4"/>
</dbReference>
<dbReference type="GO" id="GO:0030154">
    <property type="term" value="P:cell differentiation"/>
    <property type="evidence" value="ECO:0007669"/>
    <property type="project" value="UniProtKB-ARBA"/>
</dbReference>
<dbReference type="PROSITE" id="PS50853">
    <property type="entry name" value="FN3"/>
    <property type="match status" value="3"/>
</dbReference>
<protein>
    <submittedName>
        <fullName evidence="5">Uncharacterized protein</fullName>
    </submittedName>
</protein>
<evidence type="ECO:0000313" key="6">
    <source>
        <dbReference type="Proteomes" id="UP000318571"/>
    </source>
</evidence>
<evidence type="ECO:0000256" key="1">
    <source>
        <dbReference type="ARBA" id="ARBA00022737"/>
    </source>
</evidence>
<dbReference type="OMA" id="EICIDAY"/>
<dbReference type="EMBL" id="VCGU01000458">
    <property type="protein sequence ID" value="TRY64094.1"/>
    <property type="molecule type" value="Genomic_DNA"/>
</dbReference>
<evidence type="ECO:0000256" key="2">
    <source>
        <dbReference type="SAM" id="MobiDB-lite"/>
    </source>
</evidence>
<dbReference type="InterPro" id="IPR036116">
    <property type="entry name" value="FN3_sf"/>
</dbReference>
<feature type="domain" description="Fibronectin type-III" evidence="4">
    <location>
        <begin position="671"/>
        <end position="769"/>
    </location>
</feature>
<dbReference type="STRING" id="6832.A0A553NF68"/>
<feature type="domain" description="Fibronectin type-III" evidence="4">
    <location>
        <begin position="1052"/>
        <end position="1153"/>
    </location>
</feature>
<dbReference type="InterPro" id="IPR003961">
    <property type="entry name" value="FN3_dom"/>
</dbReference>
<dbReference type="InterPro" id="IPR013098">
    <property type="entry name" value="Ig_I-set"/>
</dbReference>
<evidence type="ECO:0000259" key="3">
    <source>
        <dbReference type="PROSITE" id="PS50835"/>
    </source>
</evidence>
<dbReference type="Pfam" id="PF00041">
    <property type="entry name" value="fn3"/>
    <property type="match status" value="3"/>
</dbReference>
<dbReference type="InterPro" id="IPR003598">
    <property type="entry name" value="Ig_sub2"/>
</dbReference>
<dbReference type="FunFam" id="2.60.40.10:FF:000056">
    <property type="entry name" value="twitchin isoform X4"/>
    <property type="match status" value="3"/>
</dbReference>
<keyword evidence="1" id="KW-0677">Repeat</keyword>
<dbReference type="InterPro" id="IPR050964">
    <property type="entry name" value="Striated_Muscle_Regulatory"/>
</dbReference>
<dbReference type="PANTHER" id="PTHR13817">
    <property type="entry name" value="TITIN"/>
    <property type="match status" value="1"/>
</dbReference>
<proteinExistence type="predicted"/>
<dbReference type="CDD" id="cd00063">
    <property type="entry name" value="FN3"/>
    <property type="match status" value="3"/>
</dbReference>
<keyword evidence="6" id="KW-1185">Reference proteome</keyword>
<dbReference type="InterPro" id="IPR007110">
    <property type="entry name" value="Ig-like_dom"/>
</dbReference>
<accession>A0A553NF68</accession>
<comment type="caution">
    <text evidence="5">The sequence shown here is derived from an EMBL/GenBank/DDBJ whole genome shotgun (WGS) entry which is preliminary data.</text>
</comment>
<dbReference type="GO" id="GO:0009653">
    <property type="term" value="P:anatomical structure morphogenesis"/>
    <property type="evidence" value="ECO:0007669"/>
    <property type="project" value="UniProtKB-ARBA"/>
</dbReference>
<dbReference type="InterPro" id="IPR013783">
    <property type="entry name" value="Ig-like_fold"/>
</dbReference>
<dbReference type="SMART" id="SM00409">
    <property type="entry name" value="IG"/>
    <property type="match status" value="6"/>
</dbReference>
<evidence type="ECO:0000313" key="5">
    <source>
        <dbReference type="EMBL" id="TRY64094.1"/>
    </source>
</evidence>
<dbReference type="Proteomes" id="UP000318571">
    <property type="component" value="Chromosome 10"/>
</dbReference>
<reference evidence="5 6" key="1">
    <citation type="journal article" date="2018" name="Nat. Ecol. Evol.">
        <title>Genomic signatures of mitonuclear coevolution across populations of Tigriopus californicus.</title>
        <authorList>
            <person name="Barreto F.S."/>
            <person name="Watson E.T."/>
            <person name="Lima T.G."/>
            <person name="Willett C.S."/>
            <person name="Edmands S."/>
            <person name="Li W."/>
            <person name="Burton R.S."/>
        </authorList>
    </citation>
    <scope>NUCLEOTIDE SEQUENCE [LARGE SCALE GENOMIC DNA]</scope>
    <source>
        <strain evidence="5 6">San Diego</strain>
    </source>
</reference>
<dbReference type="PANTHER" id="PTHR13817:SF151">
    <property type="entry name" value="TITIN"/>
    <property type="match status" value="1"/>
</dbReference>
<dbReference type="SUPFAM" id="SSF48726">
    <property type="entry name" value="Immunoglobulin"/>
    <property type="match status" value="7"/>
</dbReference>
<dbReference type="InterPro" id="IPR003599">
    <property type="entry name" value="Ig_sub"/>
</dbReference>
<dbReference type="SUPFAM" id="SSF49265">
    <property type="entry name" value="Fibronectin type III"/>
    <property type="match status" value="3"/>
</dbReference>